<dbReference type="RefSeq" id="WP_078783495.1">
    <property type="nucleotide sequence ID" value="NZ_DBFAQR010000083.1"/>
</dbReference>
<dbReference type="Gene3D" id="3.40.640.10">
    <property type="entry name" value="Type I PLP-dependent aspartate aminotransferase-like (Major domain)"/>
    <property type="match status" value="1"/>
</dbReference>
<evidence type="ECO:0000256" key="5">
    <source>
        <dbReference type="ARBA" id="ARBA00022898"/>
    </source>
</evidence>
<comment type="cofactor">
    <cofactor evidence="1">
        <name>pyridoxal 5'-phosphate</name>
        <dbReference type="ChEBI" id="CHEBI:597326"/>
    </cofactor>
</comment>
<evidence type="ECO:0000256" key="8">
    <source>
        <dbReference type="ARBA" id="ARBA00050776"/>
    </source>
</evidence>
<comment type="catalytic activity">
    <reaction evidence="8">
        <text>(sulfur carrier)-H + L-cysteine = (sulfur carrier)-SH + L-alanine</text>
        <dbReference type="Rhea" id="RHEA:43892"/>
        <dbReference type="Rhea" id="RHEA-COMP:14737"/>
        <dbReference type="Rhea" id="RHEA-COMP:14739"/>
        <dbReference type="ChEBI" id="CHEBI:29917"/>
        <dbReference type="ChEBI" id="CHEBI:35235"/>
        <dbReference type="ChEBI" id="CHEBI:57972"/>
        <dbReference type="ChEBI" id="CHEBI:64428"/>
        <dbReference type="EC" id="2.8.1.7"/>
    </reaction>
</comment>
<dbReference type="PIRSF" id="PIRSF005572">
    <property type="entry name" value="NifS"/>
    <property type="match status" value="1"/>
</dbReference>
<keyword evidence="3" id="KW-0808">Transferase</keyword>
<gene>
    <name evidence="10" type="ORF">SAMN02745178_00481</name>
</gene>
<evidence type="ECO:0000256" key="3">
    <source>
        <dbReference type="ARBA" id="ARBA00022679"/>
    </source>
</evidence>
<reference evidence="10 11" key="1">
    <citation type="submission" date="2017-02" db="EMBL/GenBank/DDBJ databases">
        <authorList>
            <person name="Peterson S.W."/>
        </authorList>
    </citation>
    <scope>NUCLEOTIDE SEQUENCE [LARGE SCALE GENOMIC DNA]</scope>
    <source>
        <strain evidence="10 11">ATCC 27749</strain>
    </source>
</reference>
<feature type="domain" description="Aminotransferase class V" evidence="9">
    <location>
        <begin position="8"/>
        <end position="371"/>
    </location>
</feature>
<evidence type="ECO:0000256" key="6">
    <source>
        <dbReference type="ARBA" id="ARBA00023004"/>
    </source>
</evidence>
<dbReference type="GO" id="GO:0046872">
    <property type="term" value="F:metal ion binding"/>
    <property type="evidence" value="ECO:0007669"/>
    <property type="project" value="UniProtKB-KW"/>
</dbReference>
<dbReference type="InterPro" id="IPR000192">
    <property type="entry name" value="Aminotrans_V_dom"/>
</dbReference>
<proteinExistence type="inferred from homology"/>
<dbReference type="InterPro" id="IPR015422">
    <property type="entry name" value="PyrdxlP-dep_Trfase_small"/>
</dbReference>
<keyword evidence="6" id="KW-0408">Iron</keyword>
<dbReference type="OrthoDB" id="9808002at2"/>
<dbReference type="InterPro" id="IPR015424">
    <property type="entry name" value="PyrdxlP-dep_Trfase"/>
</dbReference>
<dbReference type="PANTHER" id="PTHR11601">
    <property type="entry name" value="CYSTEINE DESULFURYLASE FAMILY MEMBER"/>
    <property type="match status" value="1"/>
</dbReference>
<dbReference type="SUPFAM" id="SSF53383">
    <property type="entry name" value="PLP-dependent transferases"/>
    <property type="match status" value="1"/>
</dbReference>
<evidence type="ECO:0000259" key="9">
    <source>
        <dbReference type="Pfam" id="PF00266"/>
    </source>
</evidence>
<dbReference type="EMBL" id="FUYF01000002">
    <property type="protein sequence ID" value="SKA75791.1"/>
    <property type="molecule type" value="Genomic_DNA"/>
</dbReference>
<keyword evidence="11" id="KW-1185">Reference proteome</keyword>
<accession>A0A1T4WGM8</accession>
<dbReference type="GO" id="GO:0031071">
    <property type="term" value="F:cysteine desulfurase activity"/>
    <property type="evidence" value="ECO:0007669"/>
    <property type="project" value="UniProtKB-EC"/>
</dbReference>
<dbReference type="AlphaFoldDB" id="A0A1T4WGM8"/>
<dbReference type="GeneID" id="93336973"/>
<dbReference type="Gene3D" id="3.90.1150.10">
    <property type="entry name" value="Aspartate Aminotransferase, domain 1"/>
    <property type="match status" value="1"/>
</dbReference>
<dbReference type="STRING" id="745368.SAMN02745178_00481"/>
<evidence type="ECO:0000256" key="4">
    <source>
        <dbReference type="ARBA" id="ARBA00022723"/>
    </source>
</evidence>
<dbReference type="PANTHER" id="PTHR11601:SF34">
    <property type="entry name" value="CYSTEINE DESULFURASE"/>
    <property type="match status" value="1"/>
</dbReference>
<keyword evidence="5" id="KW-0663">Pyridoxal phosphate</keyword>
<evidence type="ECO:0000256" key="1">
    <source>
        <dbReference type="ARBA" id="ARBA00001933"/>
    </source>
</evidence>
<dbReference type="GO" id="GO:0051536">
    <property type="term" value="F:iron-sulfur cluster binding"/>
    <property type="evidence" value="ECO:0007669"/>
    <property type="project" value="UniProtKB-KW"/>
</dbReference>
<protein>
    <submittedName>
        <fullName evidence="10">Cysteine desulfurase</fullName>
    </submittedName>
</protein>
<dbReference type="Pfam" id="PF00266">
    <property type="entry name" value="Aminotran_5"/>
    <property type="match status" value="1"/>
</dbReference>
<evidence type="ECO:0000313" key="10">
    <source>
        <dbReference type="EMBL" id="SKA75791.1"/>
    </source>
</evidence>
<dbReference type="Proteomes" id="UP000190286">
    <property type="component" value="Unassembled WGS sequence"/>
</dbReference>
<keyword evidence="7" id="KW-0411">Iron-sulfur</keyword>
<organism evidence="10 11">
    <name type="scientific">Gemmiger formicilis</name>
    <dbReference type="NCBI Taxonomy" id="745368"/>
    <lineage>
        <taxon>Bacteria</taxon>
        <taxon>Bacillati</taxon>
        <taxon>Bacillota</taxon>
        <taxon>Clostridia</taxon>
        <taxon>Eubacteriales</taxon>
        <taxon>Gemmiger</taxon>
    </lineage>
</organism>
<comment type="similarity">
    <text evidence="2">Belongs to the class-V pyridoxal-phosphate-dependent aminotransferase family. NifS/IscS subfamily.</text>
</comment>
<dbReference type="InterPro" id="IPR015421">
    <property type="entry name" value="PyrdxlP-dep_Trfase_major"/>
</dbReference>
<keyword evidence="4" id="KW-0479">Metal-binding</keyword>
<dbReference type="Gene3D" id="1.10.260.50">
    <property type="match status" value="1"/>
</dbReference>
<evidence type="ECO:0000313" key="11">
    <source>
        <dbReference type="Proteomes" id="UP000190286"/>
    </source>
</evidence>
<evidence type="ECO:0000256" key="2">
    <source>
        <dbReference type="ARBA" id="ARBA00006490"/>
    </source>
</evidence>
<evidence type="ECO:0000256" key="7">
    <source>
        <dbReference type="ARBA" id="ARBA00023014"/>
    </source>
</evidence>
<dbReference type="InterPro" id="IPR016454">
    <property type="entry name" value="Cysteine_dSase"/>
</dbReference>
<sequence length="385" mass="41425">MLSDPQLHYLDNAATSRVDPAVAQAVSEALTELWANPSSLYDPAVAAQDAIAAARARVAKTLHCRSDEIYFTACGSEGNNMAVTGAARPRKHWGNKIVVTGFEHPSVQRPIRALKDEGFNVVEVMPGADGRIDTQKFLAEIDKNTVLAACMAVNNETGAVQDIAALGKGIKARNSRTHFHVDAVQAWLRMPIDLQKWREVDTLSVSGHKVHAPKGVGALFIRDSQRQTLKPPYLGGHQERGLRPGTENTPYIVGLGVAAAQGQQKLRPRIAHIAALNRQLRAGLEELDGITLNSPDDAVGEIVNFSTGCINSQTFINYLNTRAVYVSGGSACDKGEPSHTLLAMGCADLTVRTALRVSFCADNTAEDVDALLAGLRDGLQELQHI</sequence>
<name>A0A1T4WGM8_9FIRM</name>